<dbReference type="RefSeq" id="WP_161484197.1">
    <property type="nucleotide sequence ID" value="NZ_WXEW01000014.1"/>
</dbReference>
<proteinExistence type="predicted"/>
<reference evidence="1 2" key="1">
    <citation type="submission" date="2020-01" db="EMBL/GenBank/DDBJ databases">
        <title>Herbidospora sp. NEAU-GS84 nov., a novel actinomycete isolated from soil.</title>
        <authorList>
            <person name="Han L."/>
        </authorList>
    </citation>
    <scope>NUCLEOTIDE SEQUENCE [LARGE SCALE GENOMIC DNA]</scope>
    <source>
        <strain evidence="1 2">NEAU-GS84</strain>
    </source>
</reference>
<dbReference type="Gene3D" id="1.20.120.640">
    <property type="entry name" value="Anticodon-binding domain of a subclass of class I aminoacyl-tRNA synthetases"/>
    <property type="match status" value="1"/>
</dbReference>
<evidence type="ECO:0000313" key="2">
    <source>
        <dbReference type="Proteomes" id="UP000479526"/>
    </source>
</evidence>
<comment type="caution">
    <text evidence="1">The sequence shown here is derived from an EMBL/GenBank/DDBJ whole genome shotgun (WGS) entry which is preliminary data.</text>
</comment>
<organism evidence="1 2">
    <name type="scientific">Herbidospora solisilvae</name>
    <dbReference type="NCBI Taxonomy" id="2696284"/>
    <lineage>
        <taxon>Bacteria</taxon>
        <taxon>Bacillati</taxon>
        <taxon>Actinomycetota</taxon>
        <taxon>Actinomycetes</taxon>
        <taxon>Streptosporangiales</taxon>
        <taxon>Streptosporangiaceae</taxon>
        <taxon>Herbidospora</taxon>
    </lineage>
</organism>
<keyword evidence="2" id="KW-1185">Reference proteome</keyword>
<name>A0A7C9NCD8_9ACTN</name>
<dbReference type="AlphaFoldDB" id="A0A7C9NCD8"/>
<evidence type="ECO:0000313" key="1">
    <source>
        <dbReference type="EMBL" id="NAS27253.1"/>
    </source>
</evidence>
<sequence>MLRLYDTRHRLVEPLLPPGSRALRAYTSAGLPGQVHADLIRRVLERSGVRVIACRDLAEDLTPLNVRPAEPVADGMPGALRLLGGRVDLYLSDTAEVVDDAAVRHHARSAATLDAPIPDDPLPVRLALMEHRYRDAATLTPDDLREAGDTIGRWRRKVAEWAEEPSSPIAKDHADAVNEAFDDDLDTPGALRILRALEDDREVPPGSKFETFLHADHILALDLSADIGRLPR</sequence>
<evidence type="ECO:0008006" key="3">
    <source>
        <dbReference type="Google" id="ProtNLM"/>
    </source>
</evidence>
<protein>
    <recommendedName>
        <fullName evidence="3">Cysteinyl-tRNA synthetase</fullName>
    </recommendedName>
</protein>
<dbReference type="Proteomes" id="UP000479526">
    <property type="component" value="Unassembled WGS sequence"/>
</dbReference>
<accession>A0A7C9NCD8</accession>
<dbReference type="EMBL" id="WXEW01000014">
    <property type="protein sequence ID" value="NAS27253.1"/>
    <property type="molecule type" value="Genomic_DNA"/>
</dbReference>
<gene>
    <name evidence="1" type="ORF">GT755_36995</name>
</gene>